<dbReference type="Gene3D" id="2.160.10.10">
    <property type="entry name" value="Hexapeptide repeat proteins"/>
    <property type="match status" value="1"/>
</dbReference>
<name>A0ABT8F8E0_9BACT</name>
<dbReference type="Pfam" id="PF17836">
    <property type="entry name" value="PglD_N"/>
    <property type="match status" value="1"/>
</dbReference>
<dbReference type="RefSeq" id="WP_320005178.1">
    <property type="nucleotide sequence ID" value="NZ_JAUHJS010000007.1"/>
</dbReference>
<sequence length="212" mass="22425">MKKIAIYGAGGFGKEVHALIKQLGPAEWDFVGFFDDRDLSSALGKHYLGNQNDLNVYPEALALVVALGWSHMRKKVVQGISNPHIYFPTLVSPNCILGEAEAIQWGKGCLLMAGAVLTTDIRMGDFCVININASIGHDVQMGDFGSVMPGANLSGNVVLKEEVFVGTGATILNGLSLAEGAIVGAGALVNRPVLAKQTVVGVPAKPLKKERK</sequence>
<dbReference type="PANTHER" id="PTHR43300">
    <property type="entry name" value="ACETYLTRANSFERASE"/>
    <property type="match status" value="1"/>
</dbReference>
<protein>
    <submittedName>
        <fullName evidence="5">Acetyltransferase</fullName>
    </submittedName>
</protein>
<organism evidence="5 6">
    <name type="scientific">Shiella aurantiaca</name>
    <dbReference type="NCBI Taxonomy" id="3058365"/>
    <lineage>
        <taxon>Bacteria</taxon>
        <taxon>Pseudomonadati</taxon>
        <taxon>Bacteroidota</taxon>
        <taxon>Cytophagia</taxon>
        <taxon>Cytophagales</taxon>
        <taxon>Shiellaceae</taxon>
        <taxon>Shiella</taxon>
    </lineage>
</organism>
<dbReference type="NCBIfam" id="TIGR03570">
    <property type="entry name" value="NeuD_NnaD"/>
    <property type="match status" value="1"/>
</dbReference>
<reference evidence="5" key="1">
    <citation type="submission" date="2023-06" db="EMBL/GenBank/DDBJ databases">
        <title>Cytophagales bacterium Strain LB-30, isolated from soil.</title>
        <authorList>
            <person name="Liu B."/>
        </authorList>
    </citation>
    <scope>NUCLEOTIDE SEQUENCE</scope>
    <source>
        <strain evidence="5">LB-30</strain>
    </source>
</reference>
<dbReference type="InterPro" id="IPR018357">
    <property type="entry name" value="Hexapep_transf_CS"/>
</dbReference>
<dbReference type="CDD" id="cd03360">
    <property type="entry name" value="LbH_AT_putative"/>
    <property type="match status" value="1"/>
</dbReference>
<dbReference type="Proteomes" id="UP001168552">
    <property type="component" value="Unassembled WGS sequence"/>
</dbReference>
<dbReference type="InterPro" id="IPR041561">
    <property type="entry name" value="PglD_N"/>
</dbReference>
<comment type="caution">
    <text evidence="5">The sequence shown here is derived from an EMBL/GenBank/DDBJ whole genome shotgun (WGS) entry which is preliminary data.</text>
</comment>
<gene>
    <name evidence="5" type="ORF">QWY31_14110</name>
</gene>
<dbReference type="InterPro" id="IPR020019">
    <property type="entry name" value="AcTrfase_PglD-like"/>
</dbReference>
<keyword evidence="6" id="KW-1185">Reference proteome</keyword>
<evidence type="ECO:0000313" key="5">
    <source>
        <dbReference type="EMBL" id="MDN4166640.1"/>
    </source>
</evidence>
<dbReference type="PANTHER" id="PTHR43300:SF7">
    <property type="entry name" value="UDP-N-ACETYLBACILLOSAMINE N-ACETYLTRANSFERASE"/>
    <property type="match status" value="1"/>
</dbReference>
<dbReference type="EMBL" id="JAUHJS010000007">
    <property type="protein sequence ID" value="MDN4166640.1"/>
    <property type="molecule type" value="Genomic_DNA"/>
</dbReference>
<evidence type="ECO:0000256" key="3">
    <source>
        <dbReference type="ARBA" id="ARBA00022737"/>
    </source>
</evidence>
<feature type="domain" description="PglD N-terminal" evidence="4">
    <location>
        <begin position="3"/>
        <end position="78"/>
    </location>
</feature>
<keyword evidence="2" id="KW-0808">Transferase</keyword>
<dbReference type="InterPro" id="IPR050179">
    <property type="entry name" value="Trans_hexapeptide_repeat"/>
</dbReference>
<dbReference type="SUPFAM" id="SSF51161">
    <property type="entry name" value="Trimeric LpxA-like enzymes"/>
    <property type="match status" value="1"/>
</dbReference>
<evidence type="ECO:0000259" key="4">
    <source>
        <dbReference type="Pfam" id="PF17836"/>
    </source>
</evidence>
<dbReference type="PROSITE" id="PS00101">
    <property type="entry name" value="HEXAPEP_TRANSFERASES"/>
    <property type="match status" value="1"/>
</dbReference>
<dbReference type="Gene3D" id="3.40.50.20">
    <property type="match status" value="1"/>
</dbReference>
<evidence type="ECO:0000256" key="2">
    <source>
        <dbReference type="ARBA" id="ARBA00022679"/>
    </source>
</evidence>
<comment type="similarity">
    <text evidence="1">Belongs to the transferase hexapeptide repeat family.</text>
</comment>
<dbReference type="InterPro" id="IPR011004">
    <property type="entry name" value="Trimer_LpxA-like_sf"/>
</dbReference>
<proteinExistence type="inferred from homology"/>
<keyword evidence="3" id="KW-0677">Repeat</keyword>
<evidence type="ECO:0000256" key="1">
    <source>
        <dbReference type="ARBA" id="ARBA00007274"/>
    </source>
</evidence>
<evidence type="ECO:0000313" key="6">
    <source>
        <dbReference type="Proteomes" id="UP001168552"/>
    </source>
</evidence>
<accession>A0ABT8F8E0</accession>